<dbReference type="Pfam" id="PF22907">
    <property type="entry name" value="Ams1-like_1st"/>
    <property type="match status" value="1"/>
</dbReference>
<dbReference type="SMART" id="SM00872">
    <property type="entry name" value="Alpha-mann_mid"/>
    <property type="match status" value="1"/>
</dbReference>
<dbReference type="CDD" id="cd10789">
    <property type="entry name" value="GH38N_AMII_ER_cytosolic"/>
    <property type="match status" value="1"/>
</dbReference>
<dbReference type="SUPFAM" id="SSF88688">
    <property type="entry name" value="Families 57/38 glycoside transferase middle domain"/>
    <property type="match status" value="1"/>
</dbReference>
<dbReference type="Gene3D" id="1.20.1270.50">
    <property type="entry name" value="Glycoside hydrolase family 38, central domain"/>
    <property type="match status" value="1"/>
</dbReference>
<accession>A0ABP8YZ09</accession>
<evidence type="ECO:0000256" key="3">
    <source>
        <dbReference type="ARBA" id="ARBA00022801"/>
    </source>
</evidence>
<dbReference type="InterPro" id="IPR015341">
    <property type="entry name" value="Glyco_hydro_38_cen"/>
</dbReference>
<dbReference type="Pfam" id="PF09261">
    <property type="entry name" value="Alpha-mann_mid"/>
    <property type="match status" value="1"/>
</dbReference>
<dbReference type="PANTHER" id="PTHR46017">
    <property type="entry name" value="ALPHA-MANNOSIDASE 2C1"/>
    <property type="match status" value="1"/>
</dbReference>
<dbReference type="InterPro" id="IPR011330">
    <property type="entry name" value="Glyco_hydro/deAcase_b/a-brl"/>
</dbReference>
<dbReference type="Pfam" id="PF07748">
    <property type="entry name" value="Glyco_hydro_38C"/>
    <property type="match status" value="1"/>
</dbReference>
<keyword evidence="7" id="KW-1185">Reference proteome</keyword>
<comment type="similarity">
    <text evidence="1">Belongs to the glycosyl hydrolase 38 family.</text>
</comment>
<dbReference type="Gene3D" id="3.20.110.10">
    <property type="entry name" value="Glycoside hydrolase 38, N terminal domain"/>
    <property type="match status" value="1"/>
</dbReference>
<evidence type="ECO:0000256" key="1">
    <source>
        <dbReference type="ARBA" id="ARBA00009792"/>
    </source>
</evidence>
<keyword evidence="2" id="KW-0479">Metal-binding</keyword>
<dbReference type="PANTHER" id="PTHR46017:SF1">
    <property type="entry name" value="ALPHA-MANNOSIDASE 2C1"/>
    <property type="match status" value="1"/>
</dbReference>
<reference evidence="7" key="1">
    <citation type="journal article" date="2019" name="Int. J. Syst. Evol. Microbiol.">
        <title>The Global Catalogue of Microorganisms (GCM) 10K type strain sequencing project: providing services to taxonomists for standard genome sequencing and annotation.</title>
        <authorList>
            <consortium name="The Broad Institute Genomics Platform"/>
            <consortium name="The Broad Institute Genome Sequencing Center for Infectious Disease"/>
            <person name="Wu L."/>
            <person name="Ma J."/>
        </authorList>
    </citation>
    <scope>NUCLEOTIDE SEQUENCE [LARGE SCALE GENOMIC DNA]</scope>
    <source>
        <strain evidence="7">JCM 19015</strain>
    </source>
</reference>
<feature type="domain" description="Glycoside hydrolase family 38 central" evidence="5">
    <location>
        <begin position="542"/>
        <end position="620"/>
    </location>
</feature>
<protein>
    <submittedName>
        <fullName evidence="6">Glycoside hydrolase family 38 C-terminal domain-containing protein</fullName>
    </submittedName>
</protein>
<dbReference type="InterPro" id="IPR011013">
    <property type="entry name" value="Gal_mutarotase_sf_dom"/>
</dbReference>
<dbReference type="SUPFAM" id="SSF88713">
    <property type="entry name" value="Glycoside hydrolase/deacetylase"/>
    <property type="match status" value="1"/>
</dbReference>
<dbReference type="Pfam" id="PF17677">
    <property type="entry name" value="Glyco_hydro38C2"/>
    <property type="match status" value="1"/>
</dbReference>
<proteinExistence type="inferred from homology"/>
<dbReference type="GO" id="GO:0016787">
    <property type="term" value="F:hydrolase activity"/>
    <property type="evidence" value="ECO:0007669"/>
    <property type="project" value="UniProtKB-KW"/>
</dbReference>
<dbReference type="InterPro" id="IPR000602">
    <property type="entry name" value="Glyco_hydro_38_N"/>
</dbReference>
<dbReference type="Proteomes" id="UP001500121">
    <property type="component" value="Unassembled WGS sequence"/>
</dbReference>
<dbReference type="EMBL" id="BAABLP010000002">
    <property type="protein sequence ID" value="GAA4741677.1"/>
    <property type="molecule type" value="Genomic_DNA"/>
</dbReference>
<dbReference type="InterPro" id="IPR041147">
    <property type="entry name" value="GH38_C"/>
</dbReference>
<dbReference type="Pfam" id="PF01074">
    <property type="entry name" value="Glyco_hydro_38N"/>
    <property type="match status" value="1"/>
</dbReference>
<evidence type="ECO:0000313" key="6">
    <source>
        <dbReference type="EMBL" id="GAA4741677.1"/>
    </source>
</evidence>
<dbReference type="InterPro" id="IPR054723">
    <property type="entry name" value="Ams1-like_N"/>
</dbReference>
<organism evidence="6 7">
    <name type="scientific">Amnibacterium soli</name>
    <dbReference type="NCBI Taxonomy" id="1282736"/>
    <lineage>
        <taxon>Bacteria</taxon>
        <taxon>Bacillati</taxon>
        <taxon>Actinomycetota</taxon>
        <taxon>Actinomycetes</taxon>
        <taxon>Micrococcales</taxon>
        <taxon>Microbacteriaceae</taxon>
        <taxon>Amnibacterium</taxon>
    </lineage>
</organism>
<evidence type="ECO:0000256" key="2">
    <source>
        <dbReference type="ARBA" id="ARBA00022723"/>
    </source>
</evidence>
<keyword evidence="4" id="KW-0326">Glycosidase</keyword>
<evidence type="ECO:0000313" key="7">
    <source>
        <dbReference type="Proteomes" id="UP001500121"/>
    </source>
</evidence>
<dbReference type="RefSeq" id="WP_345480026.1">
    <property type="nucleotide sequence ID" value="NZ_BAABLP010000002.1"/>
</dbReference>
<gene>
    <name evidence="6" type="ORF">GCM10025783_11080</name>
</gene>
<dbReference type="InterPro" id="IPR027291">
    <property type="entry name" value="Glyco_hydro_38_N_sf"/>
</dbReference>
<dbReference type="SUPFAM" id="SSF74650">
    <property type="entry name" value="Galactose mutarotase-like"/>
    <property type="match status" value="1"/>
</dbReference>
<evidence type="ECO:0000259" key="5">
    <source>
        <dbReference type="SMART" id="SM00872"/>
    </source>
</evidence>
<dbReference type="Gene3D" id="2.70.98.30">
    <property type="entry name" value="Golgi alpha-mannosidase II, domain 4"/>
    <property type="match status" value="1"/>
</dbReference>
<dbReference type="InterPro" id="IPR037094">
    <property type="entry name" value="Glyco_hydro_38_cen_sf"/>
</dbReference>
<comment type="caution">
    <text evidence="6">The sequence shown here is derived from an EMBL/GenBank/DDBJ whole genome shotgun (WGS) entry which is preliminary data.</text>
</comment>
<evidence type="ECO:0000256" key="4">
    <source>
        <dbReference type="ARBA" id="ARBA00023295"/>
    </source>
</evidence>
<name>A0ABP8YZ09_9MICO</name>
<dbReference type="InterPro" id="IPR011682">
    <property type="entry name" value="Glyco_hydro_38_C"/>
</dbReference>
<sequence length="1025" mass="112314">MRRRFTGYEQAGCGVLTGVADDVNPNARPRLDAADLAMLRVRRFTEHRIRPAVHGERVAVAVEAWAVGGEPVPFAHAAQQVFRPFAVGEAWGRPWDTVWFRVTGEVPAGWDDAELLVGLGFSDDLPGFQAEATAYRPDGTVIKAVEPRNTWVPLPGPGPFSLLLEAAANPLVGEPGVYEPTALGDPATAGDEPLYRLERLEVARRDAAVWELLQDVTVLDGLVEVLPADGMRRAEVVHALERMVDLMDPEDVAGTAALGRQALAPVLATRAAGSALEVSAVGHAHIDCAWLWPTRETVRKVARTFANVLDLIERDPSFVFAASSAQQYAWLQESHPELFERVRAAVAAGRIRPVGGMWVESDTNMPSGESLVRQFVFGKRFFLEQLGVETDEVWLPDSFGYTAAMPQIARAAGARYFLTQKPSWNETNRMPYSSFLWEGIDGSRLFTHFPPADTYNSDLGAEDLARSERRFSEKGRARKVLGLFGWGDGGGGPTREMLATAHRKADLDGSPRVRLTDPHTFFTEAEAELAEPPVWTGEMYLELHRGTLISQHRTKHGNRHAEALLRQAELWATTAAVLRDAAYPYDELEAAWRIVLLQQFHDILPGSAIAWVHQEAERNHAGVAADLERLIGASLGALTTGGTEPVVANARPFTAAGVPALGIGPAAPVAAATPRRTPRGFALVDDLLRVVVDRRGVLLSVLDRVADRELLPEGMVGGVLQLFRDTPREWDAWDINAEDQRSGRELLEPVDVRIDGDAVVVEHRFGGSSIEVRLRVVEGRLEYAFEIDWHESQKLLKLAFPLDVRATHATSEIQFGHVQRPIHRNTSWDTARFETVAHRWIHVGETGFGVTIANDVVYGHDVRAEVAPSGRPMAVARLSLLRAPRFPDPTADQGRHVFTVSLRPGGIPEAILDGYAQHLPTRALIGSPVAPLLTVSDPAVIVEAVKLAEDRGGDVVVRLSESLGGRAAAVITTAFDWEAVEATDLLERRIESDVLRAKAPGESVAVRLRPFELVTLRFRRKPAAA</sequence>
<dbReference type="InterPro" id="IPR028995">
    <property type="entry name" value="Glyco_hydro_57/38_cen_sf"/>
</dbReference>
<keyword evidence="3 6" id="KW-0378">Hydrolase</keyword>